<dbReference type="InterPro" id="IPR007822">
    <property type="entry name" value="LANC-like"/>
</dbReference>
<sequence length="430" mass="45798">MNTDHLDVAYAIGQDLVRTAIWHDERCNWIGPASETDAQWDGAALSALGTDLYGGTSGVAYFLAELYTATGASAIKRAALGALRQALASATTDDRCGPGMYIGSTGIAVAAAYAGMRLDQPWLVEQAARLIQQPATADPDGDREADLMSGLAGQILSLLILSDVLARTDLVEQAILLADRLLATVVKAEDWYCWAPSTGPSTSPLAGISHGTAGIGQALLELSRSTGEARYRHAGERAFAYERHLFDPVHQNWPDLRQVPKRASRRAVPFISTWCHGAPGIAMTRLRAYELFADEACRDEALQGIATTSRMLRDTLTTRTGNYSLCHGLGGNAELLLHAQEILDEPSAAQAALLQEVAEAGREHHSHPSQPWPCGIREGSTPGLMCGLAGIGLFYLRLHDPAVPSVLLLKPGAFARTANRAGSTGLPVSG</sequence>
<gene>
    <name evidence="2" type="ORF">Rhe02_73000</name>
</gene>
<dbReference type="GO" id="GO:0046872">
    <property type="term" value="F:metal ion binding"/>
    <property type="evidence" value="ECO:0007669"/>
    <property type="project" value="UniProtKB-KW"/>
</dbReference>
<evidence type="ECO:0000313" key="2">
    <source>
        <dbReference type="EMBL" id="GIH09233.1"/>
    </source>
</evidence>
<dbReference type="PANTHER" id="PTHR12736">
    <property type="entry name" value="LANC-LIKE PROTEIN"/>
    <property type="match status" value="1"/>
</dbReference>
<dbReference type="SMART" id="SM01260">
    <property type="entry name" value="LANC_like"/>
    <property type="match status" value="1"/>
</dbReference>
<accession>A0A8J3QGY3</accession>
<keyword evidence="3" id="KW-1185">Reference proteome</keyword>
<dbReference type="PANTHER" id="PTHR12736:SF7">
    <property type="entry name" value="LANC-LIKE PROTEIN 3"/>
    <property type="match status" value="1"/>
</dbReference>
<dbReference type="SUPFAM" id="SSF158745">
    <property type="entry name" value="LanC-like"/>
    <property type="match status" value="1"/>
</dbReference>
<dbReference type="GO" id="GO:0005886">
    <property type="term" value="C:plasma membrane"/>
    <property type="evidence" value="ECO:0007669"/>
    <property type="project" value="TreeGrafter"/>
</dbReference>
<feature type="binding site" evidence="1">
    <location>
        <position position="326"/>
    </location>
    <ligand>
        <name>Zn(2+)</name>
        <dbReference type="ChEBI" id="CHEBI:29105"/>
    </ligand>
</feature>
<evidence type="ECO:0000256" key="1">
    <source>
        <dbReference type="PIRSR" id="PIRSR607822-1"/>
    </source>
</evidence>
<comment type="caution">
    <text evidence="2">The sequence shown here is derived from an EMBL/GenBank/DDBJ whole genome shotgun (WGS) entry which is preliminary data.</text>
</comment>
<feature type="binding site" evidence="1">
    <location>
        <position position="275"/>
    </location>
    <ligand>
        <name>Zn(2+)</name>
        <dbReference type="ChEBI" id="CHEBI:29105"/>
    </ligand>
</feature>
<dbReference type="AlphaFoldDB" id="A0A8J3QGY3"/>
<dbReference type="PRINTS" id="PR01950">
    <property type="entry name" value="LANCSUPER"/>
</dbReference>
<dbReference type="Pfam" id="PF05147">
    <property type="entry name" value="LANC_like"/>
    <property type="match status" value="1"/>
</dbReference>
<dbReference type="PRINTS" id="PR01955">
    <property type="entry name" value="LANCFRANKIA"/>
</dbReference>
<organism evidence="2 3">
    <name type="scientific">Rhizocola hellebori</name>
    <dbReference type="NCBI Taxonomy" id="1392758"/>
    <lineage>
        <taxon>Bacteria</taxon>
        <taxon>Bacillati</taxon>
        <taxon>Actinomycetota</taxon>
        <taxon>Actinomycetes</taxon>
        <taxon>Micromonosporales</taxon>
        <taxon>Micromonosporaceae</taxon>
        <taxon>Rhizocola</taxon>
    </lineage>
</organism>
<evidence type="ECO:0000313" key="3">
    <source>
        <dbReference type="Proteomes" id="UP000612899"/>
    </source>
</evidence>
<dbReference type="Gene3D" id="1.50.10.20">
    <property type="match status" value="1"/>
</dbReference>
<keyword evidence="1" id="KW-0479">Metal-binding</keyword>
<dbReference type="Proteomes" id="UP000612899">
    <property type="component" value="Unassembled WGS sequence"/>
</dbReference>
<reference evidence="2" key="1">
    <citation type="submission" date="2021-01" db="EMBL/GenBank/DDBJ databases">
        <title>Whole genome shotgun sequence of Rhizocola hellebori NBRC 109834.</title>
        <authorList>
            <person name="Komaki H."/>
            <person name="Tamura T."/>
        </authorList>
    </citation>
    <scope>NUCLEOTIDE SEQUENCE</scope>
    <source>
        <strain evidence="2">NBRC 109834</strain>
    </source>
</reference>
<name>A0A8J3QGY3_9ACTN</name>
<dbReference type="GO" id="GO:0031179">
    <property type="term" value="P:peptide modification"/>
    <property type="evidence" value="ECO:0007669"/>
    <property type="project" value="InterPro"/>
</dbReference>
<proteinExistence type="predicted"/>
<dbReference type="EMBL" id="BONY01000064">
    <property type="protein sequence ID" value="GIH09233.1"/>
    <property type="molecule type" value="Genomic_DNA"/>
</dbReference>
<keyword evidence="1" id="KW-0862">Zinc</keyword>
<dbReference type="RefSeq" id="WP_203912970.1">
    <property type="nucleotide sequence ID" value="NZ_BONY01000064.1"/>
</dbReference>
<feature type="binding site" evidence="1">
    <location>
        <position position="327"/>
    </location>
    <ligand>
        <name>Zn(2+)</name>
        <dbReference type="ChEBI" id="CHEBI:29105"/>
    </ligand>
</feature>
<protein>
    <submittedName>
        <fullName evidence="2">Uncharacterized protein</fullName>
    </submittedName>
</protein>